<keyword evidence="2" id="KW-1133">Transmembrane helix</keyword>
<sequence length="220" mass="25051">MELQHRFSVSQNEYEQHGDTDIEDRGRQINETLKTEDIYQSLDVPPADRRTVNRTGLKSEKPCKGNYVYLLFAVNILLLVVILAIVGLNYSHNQEKQTIKGQTEVWLLYNNVFYLFWSDDSDCNAAKSFCSKRNATLATVSELNKGWLISRTNEKPFWILQAPSEGSGSSYVDDEDQECGFISSDVDADFGEGFVCARRVNIDSSLETIYRLTKGEFQGF</sequence>
<dbReference type="Gene3D" id="3.10.100.10">
    <property type="entry name" value="Mannose-Binding Protein A, subunit A"/>
    <property type="match status" value="1"/>
</dbReference>
<organism evidence="3 4">
    <name type="scientific">Danio rerio</name>
    <name type="common">Zebrafish</name>
    <name type="synonym">Brachydanio rerio</name>
    <dbReference type="NCBI Taxonomy" id="7955"/>
    <lineage>
        <taxon>Eukaryota</taxon>
        <taxon>Metazoa</taxon>
        <taxon>Chordata</taxon>
        <taxon>Craniata</taxon>
        <taxon>Vertebrata</taxon>
        <taxon>Euteleostomi</taxon>
        <taxon>Actinopterygii</taxon>
        <taxon>Neopterygii</taxon>
        <taxon>Teleostei</taxon>
        <taxon>Ostariophysi</taxon>
        <taxon>Cypriniformes</taxon>
        <taxon>Danionidae</taxon>
        <taxon>Danioninae</taxon>
        <taxon>Danio</taxon>
    </lineage>
</organism>
<proteinExistence type="predicted"/>
<dbReference type="SUPFAM" id="SSF56436">
    <property type="entry name" value="C-type lectin-like"/>
    <property type="match status" value="1"/>
</dbReference>
<feature type="compositionally biased region" description="Basic and acidic residues" evidence="1">
    <location>
        <begin position="14"/>
        <end position="25"/>
    </location>
</feature>
<accession>A0A8M2BCR4</accession>
<dbReference type="Proteomes" id="UP000000437">
    <property type="component" value="Chromosome 5"/>
</dbReference>
<gene>
    <name evidence="4" type="primary">LOC101882805</name>
</gene>
<feature type="region of interest" description="Disordered" evidence="1">
    <location>
        <begin position="1"/>
        <end position="25"/>
    </location>
</feature>
<name>A0A8M2BCR4_DANRE</name>
<dbReference type="KEGG" id="dre:101882805"/>
<dbReference type="AlphaFoldDB" id="A0A8M2BCR4"/>
<dbReference type="GeneID" id="101882805"/>
<dbReference type="InterPro" id="IPR016186">
    <property type="entry name" value="C-type_lectin-like/link_sf"/>
</dbReference>
<dbReference type="InterPro" id="IPR016187">
    <property type="entry name" value="CTDL_fold"/>
</dbReference>
<evidence type="ECO:0000256" key="2">
    <source>
        <dbReference type="SAM" id="Phobius"/>
    </source>
</evidence>
<dbReference type="OrthoDB" id="8958581at2759"/>
<dbReference type="RefSeq" id="XP_005165506.1">
    <property type="nucleotide sequence ID" value="XM_005165449.6"/>
</dbReference>
<evidence type="ECO:0000313" key="4">
    <source>
        <dbReference type="RefSeq" id="XP_005165506.1"/>
    </source>
</evidence>
<feature type="transmembrane region" description="Helical" evidence="2">
    <location>
        <begin position="67"/>
        <end position="90"/>
    </location>
</feature>
<keyword evidence="3" id="KW-1185">Reference proteome</keyword>
<evidence type="ECO:0000313" key="3">
    <source>
        <dbReference type="Proteomes" id="UP000000437"/>
    </source>
</evidence>
<keyword evidence="2" id="KW-0472">Membrane</keyword>
<evidence type="ECO:0000256" key="1">
    <source>
        <dbReference type="SAM" id="MobiDB-lite"/>
    </source>
</evidence>
<protein>
    <submittedName>
        <fullName evidence="4">Uncharacterized protein isoform X1</fullName>
    </submittedName>
</protein>
<reference evidence="4" key="1">
    <citation type="submission" date="2025-08" db="UniProtKB">
        <authorList>
            <consortium name="RefSeq"/>
        </authorList>
    </citation>
    <scope>IDENTIFICATION</scope>
    <source>
        <strain evidence="4">Tuebingen</strain>
        <tissue evidence="4">Fibroblasts and whole tissue</tissue>
    </source>
</reference>
<keyword evidence="2" id="KW-0812">Transmembrane</keyword>